<evidence type="ECO:0000256" key="1">
    <source>
        <dbReference type="SAM" id="MobiDB-lite"/>
    </source>
</evidence>
<reference evidence="3" key="1">
    <citation type="submission" date="2019-08" db="EMBL/GenBank/DDBJ databases">
        <authorList>
            <person name="Kucharzyk K."/>
            <person name="Murdoch R.W."/>
            <person name="Higgins S."/>
            <person name="Loffler F."/>
        </authorList>
    </citation>
    <scope>NUCLEOTIDE SEQUENCE</scope>
</reference>
<dbReference type="InterPro" id="IPR046258">
    <property type="entry name" value="DUF6291"/>
</dbReference>
<feature type="region of interest" description="Disordered" evidence="1">
    <location>
        <begin position="64"/>
        <end position="93"/>
    </location>
</feature>
<accession>A0A645BV54</accession>
<gene>
    <name evidence="3" type="ORF">SDC9_115905</name>
</gene>
<feature type="compositionally biased region" description="Basic and acidic residues" evidence="1">
    <location>
        <begin position="76"/>
        <end position="92"/>
    </location>
</feature>
<dbReference type="EMBL" id="VSSQ01022570">
    <property type="protein sequence ID" value="MPM68968.1"/>
    <property type="molecule type" value="Genomic_DNA"/>
</dbReference>
<proteinExistence type="predicted"/>
<evidence type="ECO:0000313" key="3">
    <source>
        <dbReference type="EMBL" id="MPM68968.1"/>
    </source>
</evidence>
<sequence length="225" mass="25299">MAKKSFSIHSDYYEELSNLTDEQRGKLLNAFIKWASDAEKVELDVMCAMLFRLMIAQIERISQANSANGSKGGRPSKTEKSEETEKSREKPIKPTVTNTITISDTNTNTIVGADALATITDMEEIQIKNKQIKQGKYSNVSLSADEYSKLLSEFGESTVNHYLTIVDEWAKTLPQGNKIKNSDKVIRKAIAEKWGCNGTVKNSNTNVTRTEADYNAPFIRRYENE</sequence>
<comment type="caution">
    <text evidence="3">The sequence shown here is derived from an EMBL/GenBank/DDBJ whole genome shotgun (WGS) entry which is preliminary data.</text>
</comment>
<dbReference type="AlphaFoldDB" id="A0A645BV54"/>
<evidence type="ECO:0000259" key="2">
    <source>
        <dbReference type="Pfam" id="PF19808"/>
    </source>
</evidence>
<name>A0A645BV54_9ZZZZ</name>
<dbReference type="Pfam" id="PF19808">
    <property type="entry name" value="DUF6291"/>
    <property type="match status" value="1"/>
</dbReference>
<protein>
    <recommendedName>
        <fullName evidence="2">DUF6291 domain-containing protein</fullName>
    </recommendedName>
</protein>
<organism evidence="3">
    <name type="scientific">bioreactor metagenome</name>
    <dbReference type="NCBI Taxonomy" id="1076179"/>
    <lineage>
        <taxon>unclassified sequences</taxon>
        <taxon>metagenomes</taxon>
        <taxon>ecological metagenomes</taxon>
    </lineage>
</organism>
<feature type="domain" description="DUF6291" evidence="2">
    <location>
        <begin position="5"/>
        <end position="75"/>
    </location>
</feature>